<feature type="transmembrane region" description="Helical" evidence="1">
    <location>
        <begin position="89"/>
        <end position="106"/>
    </location>
</feature>
<comment type="caution">
    <text evidence="2">The sequence shown here is derived from an EMBL/GenBank/DDBJ whole genome shotgun (WGS) entry which is preliminary data.</text>
</comment>
<evidence type="ECO:0000313" key="3">
    <source>
        <dbReference type="Proteomes" id="UP001151760"/>
    </source>
</evidence>
<reference evidence="2" key="1">
    <citation type="journal article" date="2022" name="Int. J. Mol. Sci.">
        <title>Draft Genome of Tanacetum Coccineum: Genomic Comparison of Closely Related Tanacetum-Family Plants.</title>
        <authorList>
            <person name="Yamashiro T."/>
            <person name="Shiraishi A."/>
            <person name="Nakayama K."/>
            <person name="Satake H."/>
        </authorList>
    </citation>
    <scope>NUCLEOTIDE SEQUENCE</scope>
</reference>
<keyword evidence="1" id="KW-0472">Membrane</keyword>
<accession>A0ABQ5C8L9</accession>
<keyword evidence="3" id="KW-1185">Reference proteome</keyword>
<evidence type="ECO:0000256" key="1">
    <source>
        <dbReference type="SAM" id="Phobius"/>
    </source>
</evidence>
<proteinExistence type="predicted"/>
<name>A0ABQ5C8L9_9ASTR</name>
<sequence>MKTMVEQPHVKDEIWKLQPGYRVINWKLFDSCGVHCLTLQSGTIYMLIEKRYPLTPPTITDMLNKKLQVDYFSEMAYQLLKLLKKQGRIVGIKSFLLLFTVSAVLIEVNTAQSKLLLLKNFNENILSSRSKDMEFEVSSARDTNLLRICWSRVDLLPLSFEVQSNAQGSLSF</sequence>
<dbReference type="EMBL" id="BQNB010013972">
    <property type="protein sequence ID" value="GJT22487.1"/>
    <property type="molecule type" value="Genomic_DNA"/>
</dbReference>
<gene>
    <name evidence="2" type="ORF">Tco_0892424</name>
</gene>
<evidence type="ECO:0000313" key="2">
    <source>
        <dbReference type="EMBL" id="GJT22487.1"/>
    </source>
</evidence>
<dbReference type="Proteomes" id="UP001151760">
    <property type="component" value="Unassembled WGS sequence"/>
</dbReference>
<keyword evidence="1" id="KW-0812">Transmembrane</keyword>
<reference evidence="2" key="2">
    <citation type="submission" date="2022-01" db="EMBL/GenBank/DDBJ databases">
        <authorList>
            <person name="Yamashiro T."/>
            <person name="Shiraishi A."/>
            <person name="Satake H."/>
            <person name="Nakayama K."/>
        </authorList>
    </citation>
    <scope>NUCLEOTIDE SEQUENCE</scope>
</reference>
<keyword evidence="1" id="KW-1133">Transmembrane helix</keyword>
<organism evidence="2 3">
    <name type="scientific">Tanacetum coccineum</name>
    <dbReference type="NCBI Taxonomy" id="301880"/>
    <lineage>
        <taxon>Eukaryota</taxon>
        <taxon>Viridiplantae</taxon>
        <taxon>Streptophyta</taxon>
        <taxon>Embryophyta</taxon>
        <taxon>Tracheophyta</taxon>
        <taxon>Spermatophyta</taxon>
        <taxon>Magnoliopsida</taxon>
        <taxon>eudicotyledons</taxon>
        <taxon>Gunneridae</taxon>
        <taxon>Pentapetalae</taxon>
        <taxon>asterids</taxon>
        <taxon>campanulids</taxon>
        <taxon>Asterales</taxon>
        <taxon>Asteraceae</taxon>
        <taxon>Asteroideae</taxon>
        <taxon>Anthemideae</taxon>
        <taxon>Anthemidinae</taxon>
        <taxon>Tanacetum</taxon>
    </lineage>
</organism>
<protein>
    <submittedName>
        <fullName evidence="2">Uncharacterized protein</fullName>
    </submittedName>
</protein>